<dbReference type="Proteomes" id="UP000301424">
    <property type="component" value="Segment"/>
</dbReference>
<keyword evidence="3" id="KW-0540">Nuclease</keyword>
<organism evidence="3 4">
    <name type="scientific">Burkholderia phage BcepSauron</name>
    <dbReference type="NCBI Taxonomy" id="2530033"/>
    <lineage>
        <taxon>Viruses</taxon>
        <taxon>Duplodnaviria</taxon>
        <taxon>Heunggongvirae</taxon>
        <taxon>Uroviricota</taxon>
        <taxon>Caudoviricetes</taxon>
        <taxon>Sarumanvirus</taxon>
        <taxon>Sarumanvirus bcepsauron</taxon>
    </lineage>
</organism>
<proteinExistence type="predicted"/>
<name>A0A482MLR8_9CAUD</name>
<evidence type="ECO:0000256" key="1">
    <source>
        <dbReference type="SAM" id="MobiDB-lite"/>
    </source>
</evidence>
<feature type="region of interest" description="Disordered" evidence="1">
    <location>
        <begin position="97"/>
        <end position="135"/>
    </location>
</feature>
<evidence type="ECO:0000259" key="2">
    <source>
        <dbReference type="Pfam" id="PF13392"/>
    </source>
</evidence>
<evidence type="ECO:0000313" key="3">
    <source>
        <dbReference type="EMBL" id="QBQ74585.1"/>
    </source>
</evidence>
<dbReference type="Gene3D" id="3.90.75.20">
    <property type="match status" value="1"/>
</dbReference>
<keyword evidence="3" id="KW-0255">Endonuclease</keyword>
<accession>A0A482MLR8</accession>
<feature type="domain" description="HNH nuclease" evidence="2">
    <location>
        <begin position="72"/>
        <end position="99"/>
    </location>
</feature>
<keyword evidence="3" id="KW-0378">Hydrolase</keyword>
<dbReference type="SUPFAM" id="SSF54060">
    <property type="entry name" value="His-Me finger endonucleases"/>
    <property type="match status" value="1"/>
</dbReference>
<sequence>MLELKNDMPILAKKLSGVYGHEIRIIGPYVDKRNGRKLVDIKGAPRSSGINKTVQLARARLEVKLGRRLVDDETVDHKNNDCTDDRPSNLQLLTHAENSAKQTKETRSRSAEASRTAEARSANSKRNTGEKNQAAVLTDTEVKRFRTLFSKGKMTVKQIEDASELTNRSVRNMLDGLSYKTAGGPLRIAGSVGRASSLSEKHRQYIANHAELSAAQIAEELDVSRYAVIRYRRTLN</sequence>
<evidence type="ECO:0000313" key="4">
    <source>
        <dbReference type="Proteomes" id="UP000301424"/>
    </source>
</evidence>
<dbReference type="InterPro" id="IPR003615">
    <property type="entry name" value="HNH_nuc"/>
</dbReference>
<dbReference type="EMBL" id="MK552141">
    <property type="protein sequence ID" value="QBQ74585.1"/>
    <property type="molecule type" value="Genomic_DNA"/>
</dbReference>
<reference evidence="3 4" key="1">
    <citation type="submission" date="2019-02" db="EMBL/GenBank/DDBJ databases">
        <title>Complete genome sequence of Burkholderia cenocepacia phage BcepSauron.</title>
        <authorList>
            <person name="Park K."/>
            <person name="Gonzalez C."/>
            <person name="Liu M."/>
            <person name="Gill J."/>
        </authorList>
    </citation>
    <scope>NUCLEOTIDE SEQUENCE [LARGE SCALE GENOMIC DNA]</scope>
</reference>
<dbReference type="InterPro" id="IPR044925">
    <property type="entry name" value="His-Me_finger_sf"/>
</dbReference>
<keyword evidence="4" id="KW-1185">Reference proteome</keyword>
<gene>
    <name evidence="3" type="ORF">BcepSauron_205</name>
</gene>
<dbReference type="Pfam" id="PF13392">
    <property type="entry name" value="HNH_3"/>
    <property type="match status" value="1"/>
</dbReference>
<dbReference type="GO" id="GO:0004519">
    <property type="term" value="F:endonuclease activity"/>
    <property type="evidence" value="ECO:0007669"/>
    <property type="project" value="UniProtKB-KW"/>
</dbReference>
<feature type="compositionally biased region" description="Basic and acidic residues" evidence="1">
    <location>
        <begin position="102"/>
        <end position="118"/>
    </location>
</feature>
<protein>
    <submittedName>
        <fullName evidence="3">Endonuclease</fullName>
    </submittedName>
</protein>